<dbReference type="InterPro" id="IPR008775">
    <property type="entry name" value="Phytyl_CoA_dOase-like"/>
</dbReference>
<dbReference type="PANTHER" id="PTHR37563">
    <property type="entry name" value="PHYTANOYL-COA DIOXYGENASE FAMILY PROTEIN (AFU_ORTHOLOGUE AFUA_2G03330)"/>
    <property type="match status" value="1"/>
</dbReference>
<keyword evidence="3" id="KW-1185">Reference proteome</keyword>
<protein>
    <recommendedName>
        <fullName evidence="4">Phytanoyl-CoA dioxygenase</fullName>
    </recommendedName>
</protein>
<organism evidence="2 3">
    <name type="scientific">Saitozyma podzolica</name>
    <dbReference type="NCBI Taxonomy" id="1890683"/>
    <lineage>
        <taxon>Eukaryota</taxon>
        <taxon>Fungi</taxon>
        <taxon>Dikarya</taxon>
        <taxon>Basidiomycota</taxon>
        <taxon>Agaricomycotina</taxon>
        <taxon>Tremellomycetes</taxon>
        <taxon>Tremellales</taxon>
        <taxon>Trimorphomycetaceae</taxon>
        <taxon>Saitozyma</taxon>
    </lineage>
</organism>
<dbReference type="SUPFAM" id="SSF51197">
    <property type="entry name" value="Clavaminate synthase-like"/>
    <property type="match status" value="1"/>
</dbReference>
<name>A0A427YWM7_9TREE</name>
<dbReference type="Pfam" id="PF05721">
    <property type="entry name" value="PhyH"/>
    <property type="match status" value="1"/>
</dbReference>
<comment type="caution">
    <text evidence="2">The sequence shown here is derived from an EMBL/GenBank/DDBJ whole genome shotgun (WGS) entry which is preliminary data.</text>
</comment>
<dbReference type="Gene3D" id="2.60.120.620">
    <property type="entry name" value="q2cbj1_9rhob like domain"/>
    <property type="match status" value="1"/>
</dbReference>
<sequence>MTNAPDADAPKTIVLTDEERDSGVMGDKKLYDAIEAFFTDGLVVVENAVDVAIIDKLNRRMLQDTDKLLRGKGRFTSSSHLNTNAGTKGAAAGGNLSQVPPLEKEWLFPEVYANKHGARIVSNVLGPRPEVHFIRSNTLLATDERQHVHADIRFEHPEHPFAVAFNTCLIDVGPENGTTELWLGTQNTNLTCHREVGEPFISDKSLEERRAVRPPIYPRLKKGSIVLRDLRLWHAGMPNPTNETRIMLAIVYYASWYKNGVVTPVPESLRPTIEALEEHSQIKIATQWVPDEGYNYLSIKFSNNFSSTLTPWVWEAIQHVKTVKGY</sequence>
<evidence type="ECO:0000313" key="2">
    <source>
        <dbReference type="EMBL" id="RSH95507.1"/>
    </source>
</evidence>
<evidence type="ECO:0000256" key="1">
    <source>
        <dbReference type="SAM" id="MobiDB-lite"/>
    </source>
</evidence>
<feature type="region of interest" description="Disordered" evidence="1">
    <location>
        <begin position="73"/>
        <end position="95"/>
    </location>
</feature>
<feature type="compositionally biased region" description="Low complexity" evidence="1">
    <location>
        <begin position="82"/>
        <end position="95"/>
    </location>
</feature>
<dbReference type="Proteomes" id="UP000279259">
    <property type="component" value="Unassembled WGS sequence"/>
</dbReference>
<reference evidence="2 3" key="1">
    <citation type="submission" date="2018-11" db="EMBL/GenBank/DDBJ databases">
        <title>Genome sequence of Saitozyma podzolica DSM 27192.</title>
        <authorList>
            <person name="Aliyu H."/>
            <person name="Gorte O."/>
            <person name="Ochsenreither K."/>
        </authorList>
    </citation>
    <scope>NUCLEOTIDE SEQUENCE [LARGE SCALE GENOMIC DNA]</scope>
    <source>
        <strain evidence="2 3">DSM 27192</strain>
    </source>
</reference>
<dbReference type="EMBL" id="RSCD01000001">
    <property type="protein sequence ID" value="RSH95507.1"/>
    <property type="molecule type" value="Genomic_DNA"/>
</dbReference>
<dbReference type="AlphaFoldDB" id="A0A427YWM7"/>
<dbReference type="PANTHER" id="PTHR37563:SF2">
    <property type="entry name" value="PHYTANOYL-COA DIOXYGENASE FAMILY PROTEIN (AFU_ORTHOLOGUE AFUA_2G03330)"/>
    <property type="match status" value="1"/>
</dbReference>
<evidence type="ECO:0008006" key="4">
    <source>
        <dbReference type="Google" id="ProtNLM"/>
    </source>
</evidence>
<accession>A0A427YWM7</accession>
<gene>
    <name evidence="2" type="ORF">EHS25_000599</name>
</gene>
<dbReference type="OrthoDB" id="407832at2759"/>
<evidence type="ECO:0000313" key="3">
    <source>
        <dbReference type="Proteomes" id="UP000279259"/>
    </source>
</evidence>
<dbReference type="InterPro" id="IPR051961">
    <property type="entry name" value="Fungal_Metabolite_Diox"/>
</dbReference>
<proteinExistence type="predicted"/>